<dbReference type="GO" id="GO:0019605">
    <property type="term" value="P:butyrate metabolic process"/>
    <property type="evidence" value="ECO:0007669"/>
    <property type="project" value="UniProtKB-UniPathway"/>
</dbReference>
<evidence type="ECO:0000313" key="9">
    <source>
        <dbReference type="Proteomes" id="UP000195305"/>
    </source>
</evidence>
<accession>A0A1Y4T626</accession>
<dbReference type="SUPFAM" id="SSF51735">
    <property type="entry name" value="NAD(P)-binding Rossmann-fold domains"/>
    <property type="match status" value="1"/>
</dbReference>
<keyword evidence="3" id="KW-0560">Oxidoreductase</keyword>
<evidence type="ECO:0000256" key="4">
    <source>
        <dbReference type="PIRSR" id="PIRSR000105-1"/>
    </source>
</evidence>
<sequence>MEIKKIVIAGAGTMGYSMAEIFAQFEYQVTIYDLKEEALMLAQKHIKDNIQTLVDEHEITVQKAQSIINSLSYTTQKDCFQDCDLVVESIIENVDIKKSFYQDISQIVKENTILATNTSGISINDLASSVYKPERFIGMHWFNPSHLILLIEIIKGDYTSDEVAQAIYQLSIDIRKKPVIVQKDVLGFAANRIQFAVLREALSLVEQGVVSKEGIDDVMKYGLGFRYACLGPLEVADFGGLDTFYHISEYLMEDLCDSHDIPTLLKEHYQAGEYGVKTQKGFYDYTEDKDQKATQQRDDKLLKIFNALYKNQGEL</sequence>
<feature type="site" description="Important for catalytic activity" evidence="4">
    <location>
        <position position="140"/>
    </location>
</feature>
<organism evidence="8 9">
    <name type="scientific">Massilimicrobiota timonensis</name>
    <dbReference type="NCBI Taxonomy" id="1776392"/>
    <lineage>
        <taxon>Bacteria</taxon>
        <taxon>Bacillati</taxon>
        <taxon>Bacillota</taxon>
        <taxon>Erysipelotrichia</taxon>
        <taxon>Erysipelotrichales</taxon>
        <taxon>Erysipelotrichaceae</taxon>
        <taxon>Massilimicrobiota</taxon>
    </lineage>
</organism>
<evidence type="ECO:0000313" key="8">
    <source>
        <dbReference type="EMBL" id="OUQ36681.1"/>
    </source>
</evidence>
<evidence type="ECO:0000256" key="5">
    <source>
        <dbReference type="PIRSR" id="PIRSR000105-2"/>
    </source>
</evidence>
<dbReference type="InterPro" id="IPR013328">
    <property type="entry name" value="6PGD_dom2"/>
</dbReference>
<dbReference type="Gene3D" id="1.10.1040.10">
    <property type="entry name" value="N-(1-d-carboxylethyl)-l-norvaline Dehydrogenase, domain 2"/>
    <property type="match status" value="1"/>
</dbReference>
<keyword evidence="5" id="KW-0520">NAD</keyword>
<dbReference type="InterPro" id="IPR036291">
    <property type="entry name" value="NAD(P)-bd_dom_sf"/>
</dbReference>
<comment type="pathway">
    <text evidence="1">Lipid metabolism; butanoate metabolism.</text>
</comment>
<dbReference type="Proteomes" id="UP000195305">
    <property type="component" value="Unassembled WGS sequence"/>
</dbReference>
<feature type="binding site" evidence="5">
    <location>
        <position position="143"/>
    </location>
    <ligand>
        <name>NAD(+)</name>
        <dbReference type="ChEBI" id="CHEBI:57540"/>
    </ligand>
</feature>
<gene>
    <name evidence="8" type="ORF">B5E75_00665</name>
</gene>
<evidence type="ECO:0000256" key="1">
    <source>
        <dbReference type="ARBA" id="ARBA00005086"/>
    </source>
</evidence>
<dbReference type="AlphaFoldDB" id="A0A1Y4T626"/>
<dbReference type="Gene3D" id="3.40.50.720">
    <property type="entry name" value="NAD(P)-binding Rossmann-like Domain"/>
    <property type="match status" value="1"/>
</dbReference>
<dbReference type="InterPro" id="IPR022694">
    <property type="entry name" value="3-OHacyl-CoA_DH"/>
</dbReference>
<feature type="binding site" evidence="5">
    <location>
        <position position="33"/>
    </location>
    <ligand>
        <name>NAD(+)</name>
        <dbReference type="ChEBI" id="CHEBI:57540"/>
    </ligand>
</feature>
<dbReference type="InterPro" id="IPR006108">
    <property type="entry name" value="3HC_DH_C"/>
</dbReference>
<keyword evidence="9" id="KW-1185">Reference proteome</keyword>
<feature type="binding site" evidence="5">
    <location>
        <position position="277"/>
    </location>
    <ligand>
        <name>NAD(+)</name>
        <dbReference type="ChEBI" id="CHEBI:57540"/>
    </ligand>
</feature>
<dbReference type="PIRSF" id="PIRSF000105">
    <property type="entry name" value="HCDH"/>
    <property type="match status" value="1"/>
</dbReference>
<evidence type="ECO:0000259" key="6">
    <source>
        <dbReference type="Pfam" id="PF00725"/>
    </source>
</evidence>
<evidence type="ECO:0000256" key="2">
    <source>
        <dbReference type="ARBA" id="ARBA00009463"/>
    </source>
</evidence>
<dbReference type="InterPro" id="IPR006176">
    <property type="entry name" value="3-OHacyl-CoA_DH_NAD-bd"/>
</dbReference>
<dbReference type="UniPathway" id="UPA00863"/>
<dbReference type="PANTHER" id="PTHR48075">
    <property type="entry name" value="3-HYDROXYACYL-COA DEHYDROGENASE FAMILY PROTEIN"/>
    <property type="match status" value="1"/>
</dbReference>
<dbReference type="SUPFAM" id="SSF48179">
    <property type="entry name" value="6-phosphogluconate dehydrogenase C-terminal domain-like"/>
    <property type="match status" value="1"/>
</dbReference>
<dbReference type="Pfam" id="PF02737">
    <property type="entry name" value="3HCDH_N"/>
    <property type="match status" value="1"/>
</dbReference>
<dbReference type="OrthoDB" id="9771883at2"/>
<name>A0A1Y4T626_9FIRM</name>
<reference evidence="8 9" key="1">
    <citation type="journal article" date="2018" name="BMC Genomics">
        <title>Whole genome sequencing and function prediction of 133 gut anaerobes isolated from chicken caecum in pure cultures.</title>
        <authorList>
            <person name="Medvecky M."/>
            <person name="Cejkova D."/>
            <person name="Polansky O."/>
            <person name="Karasova D."/>
            <person name="Kubasova T."/>
            <person name="Cizek A."/>
            <person name="Rychlik I."/>
        </authorList>
    </citation>
    <scope>NUCLEOTIDE SEQUENCE [LARGE SCALE GENOMIC DNA]</scope>
    <source>
        <strain evidence="8 9">An13</strain>
    </source>
</reference>
<dbReference type="Pfam" id="PF00725">
    <property type="entry name" value="3HCDH"/>
    <property type="match status" value="1"/>
</dbReference>
<protein>
    <submittedName>
        <fullName evidence="8">3-hydroxybutyryl-CoA dehydrogenase</fullName>
    </submittedName>
</protein>
<dbReference type="FunFam" id="3.40.50.720:FF:000009">
    <property type="entry name" value="Fatty oxidation complex, alpha subunit"/>
    <property type="match status" value="1"/>
</dbReference>
<dbReference type="GO" id="GO:0070403">
    <property type="term" value="F:NAD+ binding"/>
    <property type="evidence" value="ECO:0007669"/>
    <property type="project" value="InterPro"/>
</dbReference>
<feature type="binding site" evidence="5">
    <location>
        <position position="97"/>
    </location>
    <ligand>
        <name>NAD(+)</name>
        <dbReference type="ChEBI" id="CHEBI:57540"/>
    </ligand>
</feature>
<comment type="similarity">
    <text evidence="2">Belongs to the 3-hydroxyacyl-CoA dehydrogenase family.</text>
</comment>
<feature type="binding site" evidence="5">
    <location>
        <position position="119"/>
    </location>
    <ligand>
        <name>NAD(+)</name>
        <dbReference type="ChEBI" id="CHEBI:57540"/>
    </ligand>
</feature>
<dbReference type="PROSITE" id="PS00067">
    <property type="entry name" value="3HCDH"/>
    <property type="match status" value="1"/>
</dbReference>
<evidence type="ECO:0000256" key="3">
    <source>
        <dbReference type="ARBA" id="ARBA00023002"/>
    </source>
</evidence>
<proteinExistence type="inferred from homology"/>
<dbReference type="GO" id="GO:0016616">
    <property type="term" value="F:oxidoreductase activity, acting on the CH-OH group of donors, NAD or NADP as acceptor"/>
    <property type="evidence" value="ECO:0007669"/>
    <property type="project" value="InterPro"/>
</dbReference>
<dbReference type="InterPro" id="IPR008927">
    <property type="entry name" value="6-PGluconate_DH-like_C_sf"/>
</dbReference>
<evidence type="ECO:0000259" key="7">
    <source>
        <dbReference type="Pfam" id="PF02737"/>
    </source>
</evidence>
<feature type="binding site" evidence="5">
    <location>
        <begin position="10"/>
        <end position="15"/>
    </location>
    <ligand>
        <name>NAD(+)</name>
        <dbReference type="ChEBI" id="CHEBI:57540"/>
    </ligand>
</feature>
<feature type="binding site" evidence="5">
    <location>
        <position position="92"/>
    </location>
    <ligand>
        <name>NAD(+)</name>
        <dbReference type="ChEBI" id="CHEBI:57540"/>
    </ligand>
</feature>
<dbReference type="EMBL" id="NFLJ01000001">
    <property type="protein sequence ID" value="OUQ36681.1"/>
    <property type="molecule type" value="Genomic_DNA"/>
</dbReference>
<dbReference type="PANTHER" id="PTHR48075:SF5">
    <property type="entry name" value="3-HYDROXYBUTYRYL-COA DEHYDROGENASE"/>
    <property type="match status" value="1"/>
</dbReference>
<feature type="domain" description="3-hydroxyacyl-CoA dehydrogenase C-terminal" evidence="6">
    <location>
        <begin position="187"/>
        <end position="285"/>
    </location>
</feature>
<feature type="domain" description="3-hydroxyacyl-CoA dehydrogenase NAD binding" evidence="7">
    <location>
        <begin position="5"/>
        <end position="184"/>
    </location>
</feature>
<dbReference type="RefSeq" id="WP_087356895.1">
    <property type="nucleotide sequence ID" value="NZ_NFLJ01000001.1"/>
</dbReference>
<comment type="caution">
    <text evidence="8">The sequence shown here is derived from an EMBL/GenBank/DDBJ whole genome shotgun (WGS) entry which is preliminary data.</text>
</comment>
<dbReference type="InterPro" id="IPR006180">
    <property type="entry name" value="3-OHacyl-CoA_DH_CS"/>
</dbReference>